<feature type="transmembrane region" description="Helical" evidence="7">
    <location>
        <begin position="31"/>
        <end position="54"/>
    </location>
</feature>
<evidence type="ECO:0000256" key="7">
    <source>
        <dbReference type="SAM" id="Phobius"/>
    </source>
</evidence>
<keyword evidence="3" id="KW-1003">Cell membrane</keyword>
<keyword evidence="6 7" id="KW-0472">Membrane</keyword>
<evidence type="ECO:0000256" key="6">
    <source>
        <dbReference type="ARBA" id="ARBA00023136"/>
    </source>
</evidence>
<accession>A0A518H847</accession>
<keyword evidence="5 7" id="KW-1133">Transmembrane helix</keyword>
<evidence type="ECO:0000313" key="9">
    <source>
        <dbReference type="Proteomes" id="UP000317835"/>
    </source>
</evidence>
<comment type="similarity">
    <text evidence="2">Belongs to the UPF0410 family.</text>
</comment>
<protein>
    <recommendedName>
        <fullName evidence="10">Transglycosylase associated protein</fullName>
    </recommendedName>
</protein>
<feature type="transmembrane region" description="Helical" evidence="7">
    <location>
        <begin position="6"/>
        <end position="24"/>
    </location>
</feature>
<evidence type="ECO:0000256" key="3">
    <source>
        <dbReference type="ARBA" id="ARBA00022475"/>
    </source>
</evidence>
<dbReference type="Proteomes" id="UP000317835">
    <property type="component" value="Chromosome"/>
</dbReference>
<gene>
    <name evidence="8" type="ORF">ElP_49560</name>
</gene>
<dbReference type="GO" id="GO:0005886">
    <property type="term" value="C:plasma membrane"/>
    <property type="evidence" value="ECO:0007669"/>
    <property type="project" value="UniProtKB-SubCell"/>
</dbReference>
<sequence>MEMIGSVIGWAFFGLIVGALARLLHPGRDAMGLLATVLLGVVGSLAGGGIWYLLSGADEPYSAGGFFSALICSIVLLAIGLFANESNKARIRGR</sequence>
<evidence type="ECO:0000256" key="2">
    <source>
        <dbReference type="ARBA" id="ARBA00011006"/>
    </source>
</evidence>
<keyword evidence="9" id="KW-1185">Reference proteome</keyword>
<dbReference type="InterPro" id="IPR007341">
    <property type="entry name" value="Transgly_assoc"/>
</dbReference>
<dbReference type="PANTHER" id="PTHR33884">
    <property type="entry name" value="UPF0410 PROTEIN YMGE"/>
    <property type="match status" value="1"/>
</dbReference>
<dbReference type="RefSeq" id="WP_231749239.1">
    <property type="nucleotide sequence ID" value="NZ_CP036426.1"/>
</dbReference>
<organism evidence="8 9">
    <name type="scientific">Tautonia plasticadhaerens</name>
    <dbReference type="NCBI Taxonomy" id="2527974"/>
    <lineage>
        <taxon>Bacteria</taxon>
        <taxon>Pseudomonadati</taxon>
        <taxon>Planctomycetota</taxon>
        <taxon>Planctomycetia</taxon>
        <taxon>Isosphaerales</taxon>
        <taxon>Isosphaeraceae</taxon>
        <taxon>Tautonia</taxon>
    </lineage>
</organism>
<evidence type="ECO:0000256" key="4">
    <source>
        <dbReference type="ARBA" id="ARBA00022692"/>
    </source>
</evidence>
<dbReference type="EMBL" id="CP036426">
    <property type="protein sequence ID" value="QDV37023.1"/>
    <property type="molecule type" value="Genomic_DNA"/>
</dbReference>
<reference evidence="8 9" key="1">
    <citation type="submission" date="2019-02" db="EMBL/GenBank/DDBJ databases">
        <title>Deep-cultivation of Planctomycetes and their phenomic and genomic characterization uncovers novel biology.</title>
        <authorList>
            <person name="Wiegand S."/>
            <person name="Jogler M."/>
            <person name="Boedeker C."/>
            <person name="Pinto D."/>
            <person name="Vollmers J."/>
            <person name="Rivas-Marin E."/>
            <person name="Kohn T."/>
            <person name="Peeters S.H."/>
            <person name="Heuer A."/>
            <person name="Rast P."/>
            <person name="Oberbeckmann S."/>
            <person name="Bunk B."/>
            <person name="Jeske O."/>
            <person name="Meyerdierks A."/>
            <person name="Storesund J.E."/>
            <person name="Kallscheuer N."/>
            <person name="Luecker S."/>
            <person name="Lage O.M."/>
            <person name="Pohl T."/>
            <person name="Merkel B.J."/>
            <person name="Hornburger P."/>
            <person name="Mueller R.-W."/>
            <person name="Bruemmer F."/>
            <person name="Labrenz M."/>
            <person name="Spormann A.M."/>
            <person name="Op den Camp H."/>
            <person name="Overmann J."/>
            <person name="Amann R."/>
            <person name="Jetten M.S.M."/>
            <person name="Mascher T."/>
            <person name="Medema M.H."/>
            <person name="Devos D.P."/>
            <person name="Kaster A.-K."/>
            <person name="Ovreas L."/>
            <person name="Rohde M."/>
            <person name="Galperin M.Y."/>
            <person name="Jogler C."/>
        </authorList>
    </citation>
    <scope>NUCLEOTIDE SEQUENCE [LARGE SCALE GENOMIC DNA]</scope>
    <source>
        <strain evidence="8 9">ElP</strain>
    </source>
</reference>
<proteinExistence type="inferred from homology"/>
<name>A0A518H847_9BACT</name>
<dbReference type="AlphaFoldDB" id="A0A518H847"/>
<evidence type="ECO:0000256" key="1">
    <source>
        <dbReference type="ARBA" id="ARBA00004651"/>
    </source>
</evidence>
<feature type="transmembrane region" description="Helical" evidence="7">
    <location>
        <begin position="66"/>
        <end position="84"/>
    </location>
</feature>
<evidence type="ECO:0000256" key="5">
    <source>
        <dbReference type="ARBA" id="ARBA00022989"/>
    </source>
</evidence>
<dbReference type="PANTHER" id="PTHR33884:SF3">
    <property type="entry name" value="UPF0410 PROTEIN YMGE"/>
    <property type="match status" value="1"/>
</dbReference>
<evidence type="ECO:0000313" key="8">
    <source>
        <dbReference type="EMBL" id="QDV37023.1"/>
    </source>
</evidence>
<keyword evidence="4 7" id="KW-0812">Transmembrane</keyword>
<evidence type="ECO:0008006" key="10">
    <source>
        <dbReference type="Google" id="ProtNLM"/>
    </source>
</evidence>
<dbReference type="KEGG" id="tpla:ElP_49560"/>
<comment type="subcellular location">
    <subcellularLocation>
        <location evidence="1">Cell membrane</location>
        <topology evidence="1">Multi-pass membrane protein</topology>
    </subcellularLocation>
</comment>